<reference evidence="1" key="1">
    <citation type="submission" date="2022-07" db="EMBL/GenBank/DDBJ databases">
        <title>Taxonomy of Novel Oxalotrophic and Methylotrophic Bacteria.</title>
        <authorList>
            <person name="Sahin N."/>
            <person name="Tani A."/>
        </authorList>
    </citation>
    <scope>NUCLEOTIDE SEQUENCE</scope>
    <source>
        <strain evidence="1">Y10</strain>
    </source>
</reference>
<accession>A0ABQ5MH45</accession>
<dbReference type="RefSeq" id="WP_281763996.1">
    <property type="nucleotide sequence ID" value="NZ_BRVO01000001.1"/>
</dbReference>
<keyword evidence="2" id="KW-1185">Reference proteome</keyword>
<protein>
    <submittedName>
        <fullName evidence="1">Uncharacterized protein</fullName>
    </submittedName>
</protein>
<proteinExistence type="predicted"/>
<organism evidence="1 2">
    <name type="scientific">Neptunitalea lumnitzerae</name>
    <dbReference type="NCBI Taxonomy" id="2965509"/>
    <lineage>
        <taxon>Bacteria</taxon>
        <taxon>Pseudomonadati</taxon>
        <taxon>Bacteroidota</taxon>
        <taxon>Flavobacteriia</taxon>
        <taxon>Flavobacteriales</taxon>
        <taxon>Flavobacteriaceae</taxon>
        <taxon>Neptunitalea</taxon>
    </lineage>
</organism>
<evidence type="ECO:0000313" key="1">
    <source>
        <dbReference type="EMBL" id="GLB48350.1"/>
    </source>
</evidence>
<sequence length="205" mass="23905">MNNTLFLITAIFYMLLDCGYAQKTPDEIIPKSSNDLIEELDNNKVVYHDNDLYYLKGLKELVALSNAEGLTIPNVQFYNKDGFFVSNVWSKGECTQVKNEIDAINTQPYTEDKTIAFWLDKIQAFQIAEQPEGMDKIYDGYIVISWANWDFLKPKLMRRLNKQSFEWYEQLKDIPNMKVIFLSIDVMEEWGLSETELTKLRAAIN</sequence>
<dbReference type="Proteomes" id="UP001143543">
    <property type="component" value="Unassembled WGS sequence"/>
</dbReference>
<dbReference type="EMBL" id="BRVO01000001">
    <property type="protein sequence ID" value="GLB48350.1"/>
    <property type="molecule type" value="Genomic_DNA"/>
</dbReference>
<gene>
    <name evidence="1" type="ORF">Y10_07180</name>
</gene>
<comment type="caution">
    <text evidence="1">The sequence shown here is derived from an EMBL/GenBank/DDBJ whole genome shotgun (WGS) entry which is preliminary data.</text>
</comment>
<evidence type="ECO:0000313" key="2">
    <source>
        <dbReference type="Proteomes" id="UP001143543"/>
    </source>
</evidence>
<name>A0ABQ5MH45_9FLAO</name>